<dbReference type="GO" id="GO:0005576">
    <property type="term" value="C:extracellular region"/>
    <property type="evidence" value="ECO:0007669"/>
    <property type="project" value="UniProtKB-SubCell"/>
</dbReference>
<evidence type="ECO:0000256" key="17">
    <source>
        <dbReference type="ARBA" id="ARBA00023180"/>
    </source>
</evidence>
<evidence type="ECO:0000256" key="9">
    <source>
        <dbReference type="ARBA" id="ARBA00022723"/>
    </source>
</evidence>
<comment type="subunit">
    <text evidence="19">Homodimer. The monomeric form is inactive while the homodimer is active.</text>
</comment>
<evidence type="ECO:0000256" key="20">
    <source>
        <dbReference type="ARBA" id="ARBA00033328"/>
    </source>
</evidence>
<dbReference type="Gene3D" id="3.50.30.30">
    <property type="match status" value="1"/>
</dbReference>
<keyword evidence="16" id="KW-0865">Zymogen</keyword>
<evidence type="ECO:0000256" key="4">
    <source>
        <dbReference type="ARBA" id="ARBA00004613"/>
    </source>
</evidence>
<keyword evidence="11" id="KW-0378">Hydrolase</keyword>
<organism evidence="22 24">
    <name type="scientific">Archangium gephyra</name>
    <dbReference type="NCBI Taxonomy" id="48"/>
    <lineage>
        <taxon>Bacteria</taxon>
        <taxon>Pseudomonadati</taxon>
        <taxon>Myxococcota</taxon>
        <taxon>Myxococcia</taxon>
        <taxon>Myxococcales</taxon>
        <taxon>Cystobacterineae</taxon>
        <taxon>Archangiaceae</taxon>
        <taxon>Archangium</taxon>
    </lineage>
</organism>
<evidence type="ECO:0000256" key="8">
    <source>
        <dbReference type="ARBA" id="ARBA00022670"/>
    </source>
</evidence>
<evidence type="ECO:0000313" key="25">
    <source>
        <dbReference type="Proteomes" id="UP000256345"/>
    </source>
</evidence>
<dbReference type="Gene3D" id="3.40.630.10">
    <property type="entry name" value="Zn peptidases"/>
    <property type="match status" value="1"/>
</dbReference>
<dbReference type="EMBL" id="QUMU01000002">
    <property type="protein sequence ID" value="REG35656.1"/>
    <property type="molecule type" value="Genomic_DNA"/>
</dbReference>
<keyword evidence="12" id="KW-0256">Endoplasmic reticulum</keyword>
<evidence type="ECO:0000256" key="13">
    <source>
        <dbReference type="ARBA" id="ARBA00022833"/>
    </source>
</evidence>
<dbReference type="Proteomes" id="UP000256345">
    <property type="component" value="Unassembled WGS sequence"/>
</dbReference>
<evidence type="ECO:0000256" key="15">
    <source>
        <dbReference type="ARBA" id="ARBA00023049"/>
    </source>
</evidence>
<evidence type="ECO:0000313" key="24">
    <source>
        <dbReference type="Proteomes" id="UP000035579"/>
    </source>
</evidence>
<dbReference type="PANTHER" id="PTHR12053">
    <property type="entry name" value="PROTEASE FAMILY M28 PLASMA GLUTAMATE CARBOXYPEPTIDASE-RELATED"/>
    <property type="match status" value="1"/>
</dbReference>
<gene>
    <name evidence="22" type="ORF">AA314_06576</name>
    <name evidence="23" type="ORF">ATI61_10224</name>
</gene>
<feature type="domain" description="Peptidase M28" evidence="21">
    <location>
        <begin position="295"/>
        <end position="481"/>
    </location>
</feature>
<evidence type="ECO:0000256" key="18">
    <source>
        <dbReference type="ARBA" id="ARBA00023228"/>
    </source>
</evidence>
<evidence type="ECO:0000256" key="3">
    <source>
        <dbReference type="ARBA" id="ARBA00004555"/>
    </source>
</evidence>
<name>A0AAC8TGL4_9BACT</name>
<dbReference type="GO" id="GO:0004177">
    <property type="term" value="F:aminopeptidase activity"/>
    <property type="evidence" value="ECO:0007669"/>
    <property type="project" value="UniProtKB-KW"/>
</dbReference>
<keyword evidence="22" id="KW-0031">Aminopeptidase</keyword>
<evidence type="ECO:0000256" key="6">
    <source>
        <dbReference type="ARBA" id="ARBA00022525"/>
    </source>
</evidence>
<keyword evidence="10" id="KW-0732">Signal</keyword>
<dbReference type="RefSeq" id="WP_082175474.1">
    <property type="nucleotide sequence ID" value="NZ_CP011509.1"/>
</dbReference>
<evidence type="ECO:0000256" key="12">
    <source>
        <dbReference type="ARBA" id="ARBA00022824"/>
    </source>
</evidence>
<keyword evidence="7" id="KW-0121">Carboxypeptidase</keyword>
<dbReference type="KEGG" id="age:AA314_06576"/>
<evidence type="ECO:0000256" key="7">
    <source>
        <dbReference type="ARBA" id="ARBA00022645"/>
    </source>
</evidence>
<evidence type="ECO:0000256" key="5">
    <source>
        <dbReference type="ARBA" id="ARBA00014116"/>
    </source>
</evidence>
<evidence type="ECO:0000313" key="22">
    <source>
        <dbReference type="EMBL" id="AKJ04950.1"/>
    </source>
</evidence>
<keyword evidence="13" id="KW-0862">Zinc</keyword>
<keyword evidence="8" id="KW-0645">Protease</keyword>
<keyword evidence="25" id="KW-1185">Reference proteome</keyword>
<dbReference type="AlphaFoldDB" id="A0AAC8TGL4"/>
<keyword evidence="9" id="KW-0479">Metal-binding</keyword>
<evidence type="ECO:0000256" key="16">
    <source>
        <dbReference type="ARBA" id="ARBA00023145"/>
    </source>
</evidence>
<evidence type="ECO:0000256" key="19">
    <source>
        <dbReference type="ARBA" id="ARBA00025833"/>
    </source>
</evidence>
<evidence type="ECO:0000256" key="1">
    <source>
        <dbReference type="ARBA" id="ARBA00004240"/>
    </source>
</evidence>
<dbReference type="GO" id="GO:0004180">
    <property type="term" value="F:carboxypeptidase activity"/>
    <property type="evidence" value="ECO:0007669"/>
    <property type="project" value="UniProtKB-KW"/>
</dbReference>
<dbReference type="PANTHER" id="PTHR12053:SF3">
    <property type="entry name" value="CARBOXYPEPTIDASE Q"/>
    <property type="match status" value="1"/>
</dbReference>
<dbReference type="InterPro" id="IPR046450">
    <property type="entry name" value="PA_dom_sf"/>
</dbReference>
<dbReference type="EMBL" id="CP011509">
    <property type="protein sequence ID" value="AKJ04950.1"/>
    <property type="molecule type" value="Genomic_DNA"/>
</dbReference>
<keyword evidence="6" id="KW-0964">Secreted</keyword>
<dbReference type="Pfam" id="PF04389">
    <property type="entry name" value="Peptidase_M28"/>
    <property type="match status" value="1"/>
</dbReference>
<dbReference type="Proteomes" id="UP000035579">
    <property type="component" value="Chromosome"/>
</dbReference>
<dbReference type="InterPro" id="IPR007484">
    <property type="entry name" value="Peptidase_M28"/>
</dbReference>
<dbReference type="InterPro" id="IPR039866">
    <property type="entry name" value="CPQ"/>
</dbReference>
<reference evidence="22 24" key="1">
    <citation type="submission" date="2015-05" db="EMBL/GenBank/DDBJ databases">
        <title>Genome assembly of Archangium gephyra DSM 2261.</title>
        <authorList>
            <person name="Sharma G."/>
            <person name="Subramanian S."/>
        </authorList>
    </citation>
    <scope>NUCLEOTIDE SEQUENCE [LARGE SCALE GENOMIC DNA]</scope>
    <source>
        <strain evidence="22 24">DSM 2261</strain>
    </source>
</reference>
<proteinExistence type="predicted"/>
<keyword evidence="15" id="KW-0482">Metalloprotease</keyword>
<dbReference type="GO" id="GO:0005764">
    <property type="term" value="C:lysosome"/>
    <property type="evidence" value="ECO:0007669"/>
    <property type="project" value="UniProtKB-SubCell"/>
</dbReference>
<dbReference type="GO" id="GO:0006508">
    <property type="term" value="P:proteolysis"/>
    <property type="evidence" value="ECO:0007669"/>
    <property type="project" value="UniProtKB-KW"/>
</dbReference>
<reference evidence="23 25" key="2">
    <citation type="submission" date="2018-08" db="EMBL/GenBank/DDBJ databases">
        <title>Genomic Encyclopedia of Archaeal and Bacterial Type Strains, Phase II (KMG-II): from individual species to whole genera.</title>
        <authorList>
            <person name="Goeker M."/>
        </authorList>
    </citation>
    <scope>NUCLEOTIDE SEQUENCE [LARGE SCALE GENOMIC DNA]</scope>
    <source>
        <strain evidence="23 25">DSM 2261</strain>
    </source>
</reference>
<evidence type="ECO:0000256" key="14">
    <source>
        <dbReference type="ARBA" id="ARBA00023034"/>
    </source>
</evidence>
<dbReference type="SUPFAM" id="SSF52025">
    <property type="entry name" value="PA domain"/>
    <property type="match status" value="1"/>
</dbReference>
<dbReference type="GO" id="GO:0046872">
    <property type="term" value="F:metal ion binding"/>
    <property type="evidence" value="ECO:0007669"/>
    <property type="project" value="UniProtKB-KW"/>
</dbReference>
<sequence>MWTPVHIGPSCFRTLAGWRPHSSWSPCLSTASSRRLLSSVLSLSLLGAPALAAEPSSKPAAKASDASRAEAARLVGAFLGDTPLLSDLQSLVDEVGGRATGSPANLRSVEWALARFREAGVDARKEPFQMPGLWLERSASSTVRGKGLEFSPRIAAMPFSTATPKGGLTAPLLDAGRGTEKDFKALGEKAKGAFLLVDTTELKNVDDLFREYAEAAEIEQRAFAAGVAGVVYVGSRPNNLLYRHNVSVGMGNTRPMLVMERDGALRAQRLLRTGKALTLTAELELQTGPAYESYNVIGEIRGSTRPDEVVVLGAHLDSWDLGTGALDNGANVAALIDVARQMKRLGIKPARTLRFALWNGEEQGMYGSEGYVKAHEAELDKHVMASSFDIGCGRINGFFTGGRPELPALVDQALEPVKGLGPFTQVDAPIVGTDNFDFMMQGVPNLVANQEPALYGPNYHARSDELDKCDPQQLRLNTAIAGALAYGFAQMDAKLPRHSRSQVEELVRTTDLGQQMKSFNNMLEEWTSGKRGRKGNTSAGPANR</sequence>
<dbReference type="SUPFAM" id="SSF53187">
    <property type="entry name" value="Zn-dependent exopeptidases"/>
    <property type="match status" value="1"/>
</dbReference>
<dbReference type="GO" id="GO:0070573">
    <property type="term" value="F:metallodipeptidase activity"/>
    <property type="evidence" value="ECO:0007669"/>
    <property type="project" value="InterPro"/>
</dbReference>
<evidence type="ECO:0000256" key="11">
    <source>
        <dbReference type="ARBA" id="ARBA00022801"/>
    </source>
</evidence>
<evidence type="ECO:0000259" key="21">
    <source>
        <dbReference type="Pfam" id="PF04389"/>
    </source>
</evidence>
<keyword evidence="14" id="KW-0333">Golgi apparatus</keyword>
<evidence type="ECO:0000313" key="23">
    <source>
        <dbReference type="EMBL" id="REG35656.1"/>
    </source>
</evidence>
<protein>
    <recommendedName>
        <fullName evidence="5">Carboxypeptidase Q</fullName>
    </recommendedName>
    <alternativeName>
        <fullName evidence="20">Plasma glutamate carboxypeptidase</fullName>
    </alternativeName>
</protein>
<evidence type="ECO:0000256" key="10">
    <source>
        <dbReference type="ARBA" id="ARBA00022729"/>
    </source>
</evidence>
<keyword evidence="18" id="KW-0458">Lysosome</keyword>
<keyword evidence="17" id="KW-0325">Glycoprotein</keyword>
<accession>A0AAC8TGL4</accession>
<evidence type="ECO:0000256" key="2">
    <source>
        <dbReference type="ARBA" id="ARBA00004371"/>
    </source>
</evidence>
<comment type="subcellular location">
    <subcellularLocation>
        <location evidence="1">Endoplasmic reticulum</location>
    </subcellularLocation>
    <subcellularLocation>
        <location evidence="3">Golgi apparatus</location>
    </subcellularLocation>
    <subcellularLocation>
        <location evidence="2">Lysosome</location>
    </subcellularLocation>
    <subcellularLocation>
        <location evidence="4">Secreted</location>
    </subcellularLocation>
</comment>